<evidence type="ECO:0000256" key="7">
    <source>
        <dbReference type="ARBA" id="ARBA00023170"/>
    </source>
</evidence>
<keyword evidence="2 10" id="KW-0812">Transmembrane</keyword>
<feature type="disulfide bond" evidence="9">
    <location>
        <begin position="252"/>
        <end position="267"/>
    </location>
</feature>
<evidence type="ECO:0000313" key="12">
    <source>
        <dbReference type="EMBL" id="ERL95472.1"/>
    </source>
</evidence>
<evidence type="ECO:0000313" key="14">
    <source>
        <dbReference type="Proteomes" id="UP000019118"/>
    </source>
</evidence>
<gene>
    <name evidence="13" type="primary">109546826</name>
    <name evidence="12" type="ORF">D910_12734</name>
    <name evidence="11" type="ORF">YQE_02116</name>
</gene>
<evidence type="ECO:0000313" key="13">
    <source>
        <dbReference type="EnsemblMetazoa" id="XP_019773515.1"/>
    </source>
</evidence>
<feature type="non-terminal residue" evidence="11">
    <location>
        <position position="1"/>
    </location>
</feature>
<dbReference type="KEGG" id="dpa:109546826"/>
<evidence type="ECO:0000313" key="15">
    <source>
        <dbReference type="Proteomes" id="UP000030742"/>
    </source>
</evidence>
<dbReference type="AlphaFoldDB" id="N6URR0"/>
<evidence type="ECO:0000256" key="2">
    <source>
        <dbReference type="ARBA" id="ARBA00022692"/>
    </source>
</evidence>
<protein>
    <submittedName>
        <fullName evidence="11 13">Uncharacterized protein</fullName>
    </submittedName>
</protein>
<keyword evidence="6 9" id="KW-1015">Disulfide bond</keyword>
<keyword evidence="7" id="KW-0675">Receptor</keyword>
<keyword evidence="3" id="KW-0677">Repeat</keyword>
<evidence type="ECO:0000256" key="9">
    <source>
        <dbReference type="PROSITE-ProRule" id="PRU00124"/>
    </source>
</evidence>
<feature type="disulfide bond" evidence="9">
    <location>
        <begin position="318"/>
        <end position="336"/>
    </location>
</feature>
<dbReference type="EMBL" id="KB632429">
    <property type="protein sequence ID" value="ERL95472.1"/>
    <property type="molecule type" value="Genomic_DNA"/>
</dbReference>
<dbReference type="InterPro" id="IPR023415">
    <property type="entry name" value="LDLR_class-A_CS"/>
</dbReference>
<dbReference type="OrthoDB" id="9988974at2759"/>
<reference evidence="13" key="2">
    <citation type="submission" date="2024-08" db="UniProtKB">
        <authorList>
            <consortium name="EnsemblMetazoa"/>
        </authorList>
    </citation>
    <scope>IDENTIFICATION</scope>
</reference>
<dbReference type="PRINTS" id="PR00261">
    <property type="entry name" value="LDLRECEPTOR"/>
</dbReference>
<dbReference type="PANTHER" id="PTHR22722">
    <property type="entry name" value="LOW-DENSITY LIPOPROTEIN RECEPTOR-RELATED PROTEIN 2-RELATED"/>
    <property type="match status" value="1"/>
</dbReference>
<comment type="caution">
    <text evidence="9">Lacks conserved residue(s) required for the propagation of feature annotation.</text>
</comment>
<dbReference type="Proteomes" id="UP000019118">
    <property type="component" value="Unassembled WGS sequence"/>
</dbReference>
<dbReference type="GO" id="GO:0043235">
    <property type="term" value="C:receptor complex"/>
    <property type="evidence" value="ECO:0007669"/>
    <property type="project" value="TreeGrafter"/>
</dbReference>
<accession>N6URR0</accession>
<sequence>MILQPNNVELTKIHYYDQSKRSQNMSVSTISREMYQNGFNKNVMIKRDMFGHKWILKINEQKSQDPKKKNRLKLMLLIYVSVFFSTILALCCGIIFSLDYNIFRPENKNTPHANINNTTVKSSNMLLGNNNQMNETKTDYITKATDKESNSSINSISSREDSKELIRPYCVNCTEDEVCIKTAETKKPTCLPMTDKRDTTGCGGLCKINEEYCKLLDKTIKVYQCLALNNRLKCPENTFNCGNMCVSMDKRCNGQIDCANMMDEKNCVCELETHFQCGNQTSCLDKVKLCNGKVDCWDKSDEVQCQKDVFCQKNHVPCSNGQCIPKEKMCDSVFDCVDKTDEPFWCQQIRNT</sequence>
<name>N6URR0_DENPD</name>
<evidence type="ECO:0000313" key="11">
    <source>
        <dbReference type="EMBL" id="ENN81422.1"/>
    </source>
</evidence>
<reference evidence="14 15" key="1">
    <citation type="journal article" date="2013" name="Genome Biol.">
        <title>Draft genome of the mountain pine beetle, Dendroctonus ponderosae Hopkins, a major forest pest.</title>
        <authorList>
            <person name="Keeling C.I."/>
            <person name="Yuen M.M."/>
            <person name="Liao N.Y."/>
            <person name="Docking T.R."/>
            <person name="Chan S.K."/>
            <person name="Taylor G.A."/>
            <person name="Palmquist D.L."/>
            <person name="Jackman S.D."/>
            <person name="Nguyen A."/>
            <person name="Li M."/>
            <person name="Henderson H."/>
            <person name="Janes J.K."/>
            <person name="Zhao Y."/>
            <person name="Pandoh P."/>
            <person name="Moore R."/>
            <person name="Sperling F.A."/>
            <person name="Huber D.P."/>
            <person name="Birol I."/>
            <person name="Jones S.J."/>
            <person name="Bohlmann J."/>
        </authorList>
    </citation>
    <scope>NUCLEOTIDE SEQUENCE</scope>
</reference>
<organism evidence="11">
    <name type="scientific">Dendroctonus ponderosae</name>
    <name type="common">Mountain pine beetle</name>
    <dbReference type="NCBI Taxonomy" id="77166"/>
    <lineage>
        <taxon>Eukaryota</taxon>
        <taxon>Metazoa</taxon>
        <taxon>Ecdysozoa</taxon>
        <taxon>Arthropoda</taxon>
        <taxon>Hexapoda</taxon>
        <taxon>Insecta</taxon>
        <taxon>Pterygota</taxon>
        <taxon>Neoptera</taxon>
        <taxon>Endopterygota</taxon>
        <taxon>Coleoptera</taxon>
        <taxon>Polyphaga</taxon>
        <taxon>Cucujiformia</taxon>
        <taxon>Curculionidae</taxon>
        <taxon>Scolytinae</taxon>
        <taxon>Dendroctonus</taxon>
    </lineage>
</organism>
<dbReference type="SMART" id="SM00192">
    <property type="entry name" value="LDLa"/>
    <property type="match status" value="3"/>
</dbReference>
<comment type="subcellular location">
    <subcellularLocation>
        <location evidence="1">Membrane</location>
        <topology evidence="1">Single-pass membrane protein</topology>
    </subcellularLocation>
</comment>
<feature type="disulfide bond" evidence="9">
    <location>
        <begin position="290"/>
        <end position="305"/>
    </location>
</feature>
<dbReference type="PANTHER" id="PTHR22722:SF5">
    <property type="entry name" value="LOW-DENSITY LIPOPROTEIN RECEPTOR-RELATED PROTEIN 1B"/>
    <property type="match status" value="1"/>
</dbReference>
<dbReference type="InterPro" id="IPR002172">
    <property type="entry name" value="LDrepeatLR_classA_rpt"/>
</dbReference>
<evidence type="ECO:0000256" key="8">
    <source>
        <dbReference type="ARBA" id="ARBA00023180"/>
    </source>
</evidence>
<dbReference type="EMBL" id="KB740092">
    <property type="protein sequence ID" value="ENN81422.1"/>
    <property type="molecule type" value="Genomic_DNA"/>
</dbReference>
<evidence type="ECO:0000256" key="6">
    <source>
        <dbReference type="ARBA" id="ARBA00023157"/>
    </source>
</evidence>
<dbReference type="PROSITE" id="PS50068">
    <property type="entry name" value="LDLRA_2"/>
    <property type="match status" value="3"/>
</dbReference>
<dbReference type="GO" id="GO:0005886">
    <property type="term" value="C:plasma membrane"/>
    <property type="evidence" value="ECO:0007669"/>
    <property type="project" value="TreeGrafter"/>
</dbReference>
<keyword evidence="5 10" id="KW-0472">Membrane</keyword>
<evidence type="ECO:0000256" key="4">
    <source>
        <dbReference type="ARBA" id="ARBA00022989"/>
    </source>
</evidence>
<keyword evidence="4 10" id="KW-1133">Transmembrane helix</keyword>
<dbReference type="InterPro" id="IPR036055">
    <property type="entry name" value="LDL_receptor-like_sf"/>
</dbReference>
<evidence type="ECO:0000256" key="3">
    <source>
        <dbReference type="ARBA" id="ARBA00022737"/>
    </source>
</evidence>
<dbReference type="Proteomes" id="UP000030742">
    <property type="component" value="Unassembled WGS sequence"/>
</dbReference>
<dbReference type="PROSITE" id="PS01209">
    <property type="entry name" value="LDLRA_1"/>
    <property type="match status" value="1"/>
</dbReference>
<dbReference type="HOGENOM" id="CLU_788149_0_0_1"/>
<dbReference type="SUPFAM" id="SSF57424">
    <property type="entry name" value="LDL receptor-like module"/>
    <property type="match status" value="3"/>
</dbReference>
<keyword evidence="14" id="KW-1185">Reference proteome</keyword>
<feature type="transmembrane region" description="Helical" evidence="10">
    <location>
        <begin position="76"/>
        <end position="98"/>
    </location>
</feature>
<feature type="disulfide bond" evidence="9">
    <location>
        <begin position="311"/>
        <end position="323"/>
    </location>
</feature>
<evidence type="ECO:0000256" key="5">
    <source>
        <dbReference type="ARBA" id="ARBA00023136"/>
    </source>
</evidence>
<dbReference type="Gene3D" id="4.10.400.10">
    <property type="entry name" value="Low-density Lipoprotein Receptor"/>
    <property type="match status" value="3"/>
</dbReference>
<evidence type="ECO:0000256" key="10">
    <source>
        <dbReference type="SAM" id="Phobius"/>
    </source>
</evidence>
<dbReference type="EnsemblMetazoa" id="XM_019917956.1">
    <property type="protein sequence ID" value="XP_019773515.1"/>
    <property type="gene ID" value="LOC109546826"/>
</dbReference>
<keyword evidence="8" id="KW-0325">Glycoprotein</keyword>
<dbReference type="GO" id="GO:0005041">
    <property type="term" value="F:low-density lipoprotein particle receptor activity"/>
    <property type="evidence" value="ECO:0007669"/>
    <property type="project" value="TreeGrafter"/>
</dbReference>
<evidence type="ECO:0000256" key="1">
    <source>
        <dbReference type="ARBA" id="ARBA00004167"/>
    </source>
</evidence>
<proteinExistence type="predicted"/>
<dbReference type="InterPro" id="IPR051221">
    <property type="entry name" value="LDLR-related"/>
</dbReference>
<dbReference type="Pfam" id="PF00057">
    <property type="entry name" value="Ldl_recept_a"/>
    <property type="match status" value="3"/>
</dbReference>
<dbReference type="CDD" id="cd00112">
    <property type="entry name" value="LDLa"/>
    <property type="match status" value="3"/>
</dbReference>